<name>A0ABV6BFF1_9GAMM</name>
<dbReference type="EMBL" id="JBHLXP010000004">
    <property type="protein sequence ID" value="MFC0049610.1"/>
    <property type="molecule type" value="Genomic_DNA"/>
</dbReference>
<dbReference type="GO" id="GO:0052621">
    <property type="term" value="F:diguanylate cyclase activity"/>
    <property type="evidence" value="ECO:0007669"/>
    <property type="project" value="UniProtKB-EC"/>
</dbReference>
<dbReference type="NCBIfam" id="TIGR00254">
    <property type="entry name" value="GGDEF"/>
    <property type="match status" value="1"/>
</dbReference>
<dbReference type="PANTHER" id="PTHR45138">
    <property type="entry name" value="REGULATORY COMPONENTS OF SENSORY TRANSDUCTION SYSTEM"/>
    <property type="match status" value="1"/>
</dbReference>
<feature type="transmembrane region" description="Helical" evidence="3">
    <location>
        <begin position="76"/>
        <end position="95"/>
    </location>
</feature>
<keyword evidence="6" id="KW-1185">Reference proteome</keyword>
<organism evidence="5 6">
    <name type="scientific">Rheinheimera tilapiae</name>
    <dbReference type="NCBI Taxonomy" id="875043"/>
    <lineage>
        <taxon>Bacteria</taxon>
        <taxon>Pseudomonadati</taxon>
        <taxon>Pseudomonadota</taxon>
        <taxon>Gammaproteobacteria</taxon>
        <taxon>Chromatiales</taxon>
        <taxon>Chromatiaceae</taxon>
        <taxon>Rheinheimera</taxon>
    </lineage>
</organism>
<evidence type="ECO:0000313" key="5">
    <source>
        <dbReference type="EMBL" id="MFC0049610.1"/>
    </source>
</evidence>
<dbReference type="EC" id="2.7.7.65" evidence="1"/>
<dbReference type="RefSeq" id="WP_377245812.1">
    <property type="nucleotide sequence ID" value="NZ_JBHLXP010000004.1"/>
</dbReference>
<keyword evidence="3" id="KW-1133">Transmembrane helix</keyword>
<dbReference type="Pfam" id="PF20966">
    <property type="entry name" value="MASE6"/>
    <property type="match status" value="1"/>
</dbReference>
<evidence type="ECO:0000259" key="4">
    <source>
        <dbReference type="PROSITE" id="PS50887"/>
    </source>
</evidence>
<keyword evidence="5" id="KW-0548">Nucleotidyltransferase</keyword>
<dbReference type="InterPro" id="IPR050469">
    <property type="entry name" value="Diguanylate_Cyclase"/>
</dbReference>
<dbReference type="SUPFAM" id="SSF55073">
    <property type="entry name" value="Nucleotide cyclase"/>
    <property type="match status" value="1"/>
</dbReference>
<dbReference type="CDD" id="cd01949">
    <property type="entry name" value="GGDEF"/>
    <property type="match status" value="1"/>
</dbReference>
<feature type="transmembrane region" description="Helical" evidence="3">
    <location>
        <begin position="48"/>
        <end position="69"/>
    </location>
</feature>
<dbReference type="InterPro" id="IPR048435">
    <property type="entry name" value="MASE6"/>
</dbReference>
<evidence type="ECO:0000313" key="6">
    <source>
        <dbReference type="Proteomes" id="UP001589813"/>
    </source>
</evidence>
<keyword evidence="3" id="KW-0472">Membrane</keyword>
<accession>A0ABV6BFF1</accession>
<evidence type="ECO:0000256" key="2">
    <source>
        <dbReference type="ARBA" id="ARBA00034247"/>
    </source>
</evidence>
<dbReference type="Proteomes" id="UP001589813">
    <property type="component" value="Unassembled WGS sequence"/>
</dbReference>
<dbReference type="InterPro" id="IPR000160">
    <property type="entry name" value="GGDEF_dom"/>
</dbReference>
<dbReference type="SMART" id="SM00267">
    <property type="entry name" value="GGDEF"/>
    <property type="match status" value="1"/>
</dbReference>
<feature type="transmembrane region" description="Helical" evidence="3">
    <location>
        <begin position="101"/>
        <end position="116"/>
    </location>
</feature>
<dbReference type="InterPro" id="IPR043128">
    <property type="entry name" value="Rev_trsase/Diguanyl_cyclase"/>
</dbReference>
<dbReference type="Gene3D" id="3.30.70.270">
    <property type="match status" value="1"/>
</dbReference>
<proteinExistence type="predicted"/>
<feature type="transmembrane region" description="Helical" evidence="3">
    <location>
        <begin position="21"/>
        <end position="42"/>
    </location>
</feature>
<evidence type="ECO:0000256" key="1">
    <source>
        <dbReference type="ARBA" id="ARBA00012528"/>
    </source>
</evidence>
<dbReference type="InterPro" id="IPR029787">
    <property type="entry name" value="Nucleotide_cyclase"/>
</dbReference>
<sequence length="349" mass="39238">MPISRASLAEALSVEQNRRRYILLFVSYITSAIMLVLGLRHLLSEDYLLQFILFGCAFSFLLNAAWFHASQQLETACLVEGVLVAAFVTGLVVHGGFESTALYWVFPFPPILYGLLGRKRGTWLNLALLLTLAVVLYGPDLGQAQYRAAESSRFLASLLTLILACGINEHFRERSHHSMDLLQRSKDNQANTDALTGLANRRFLDQSMPHYLQQQPELLLPMALILVDLDHFKHINDSFGHAEGDKVLQQIARLFRSKLRQPDIACRYGGEEFLLLLPHTQLSDATRVAEKIRQSVAQQRFLPQHPELVITCSFGVAVLSGSDDFDEALRQADQLMYQAKADGRNLVRS</sequence>
<reference evidence="5 6" key="1">
    <citation type="submission" date="2024-09" db="EMBL/GenBank/DDBJ databases">
        <authorList>
            <person name="Sun Q."/>
            <person name="Mori K."/>
        </authorList>
    </citation>
    <scope>NUCLEOTIDE SEQUENCE [LARGE SCALE GENOMIC DNA]</scope>
    <source>
        <strain evidence="5 6">KCTC 23315</strain>
    </source>
</reference>
<dbReference type="PROSITE" id="PS50887">
    <property type="entry name" value="GGDEF"/>
    <property type="match status" value="1"/>
</dbReference>
<dbReference type="Pfam" id="PF00990">
    <property type="entry name" value="GGDEF"/>
    <property type="match status" value="1"/>
</dbReference>
<comment type="caution">
    <text evidence="5">The sequence shown here is derived from an EMBL/GenBank/DDBJ whole genome shotgun (WGS) entry which is preliminary data.</text>
</comment>
<feature type="transmembrane region" description="Helical" evidence="3">
    <location>
        <begin position="123"/>
        <end position="139"/>
    </location>
</feature>
<gene>
    <name evidence="5" type="ORF">ACFFJP_15035</name>
</gene>
<comment type="catalytic activity">
    <reaction evidence="2">
        <text>2 GTP = 3',3'-c-di-GMP + 2 diphosphate</text>
        <dbReference type="Rhea" id="RHEA:24898"/>
        <dbReference type="ChEBI" id="CHEBI:33019"/>
        <dbReference type="ChEBI" id="CHEBI:37565"/>
        <dbReference type="ChEBI" id="CHEBI:58805"/>
        <dbReference type="EC" id="2.7.7.65"/>
    </reaction>
</comment>
<feature type="domain" description="GGDEF" evidence="4">
    <location>
        <begin position="220"/>
        <end position="349"/>
    </location>
</feature>
<evidence type="ECO:0000256" key="3">
    <source>
        <dbReference type="SAM" id="Phobius"/>
    </source>
</evidence>
<protein>
    <recommendedName>
        <fullName evidence="1">diguanylate cyclase</fullName>
        <ecNumber evidence="1">2.7.7.65</ecNumber>
    </recommendedName>
</protein>
<keyword evidence="5" id="KW-0808">Transferase</keyword>
<keyword evidence="3" id="KW-0812">Transmembrane</keyword>
<dbReference type="PANTHER" id="PTHR45138:SF9">
    <property type="entry name" value="DIGUANYLATE CYCLASE DGCM-RELATED"/>
    <property type="match status" value="1"/>
</dbReference>